<dbReference type="AlphaFoldDB" id="A0A9P3TCK2"/>
<proteinExistence type="predicted"/>
<evidence type="ECO:0000313" key="4">
    <source>
        <dbReference type="Proteomes" id="UP000867740"/>
    </source>
</evidence>
<evidence type="ECO:0000256" key="2">
    <source>
        <dbReference type="ARBA" id="ARBA00023315"/>
    </source>
</evidence>
<dbReference type="InterPro" id="IPR011004">
    <property type="entry name" value="Trimer_LpxA-like_sf"/>
</dbReference>
<dbReference type="Proteomes" id="UP000867740">
    <property type="component" value="Unassembled WGS sequence"/>
</dbReference>
<comment type="caution">
    <text evidence="3">The sequence shown here is derived from an EMBL/GenBank/DDBJ whole genome shotgun (WGS) entry which is preliminary data.</text>
</comment>
<keyword evidence="2" id="KW-0012">Acyltransferase</keyword>
<dbReference type="NCBIfam" id="NF040481">
    <property type="entry name" value="YdcK_fam"/>
    <property type="match status" value="1"/>
</dbReference>
<reference evidence="3" key="1">
    <citation type="journal article" date="2018" name="Genome Biol.">
        <title>SKESA: strategic k-mer extension for scrupulous assemblies.</title>
        <authorList>
            <person name="Souvorov A."/>
            <person name="Agarwala R."/>
            <person name="Lipman D.J."/>
        </authorList>
    </citation>
    <scope>NUCLEOTIDE SEQUENCE</scope>
    <source>
        <strain evidence="3">CAVp300</strain>
    </source>
</reference>
<organism evidence="3 4">
    <name type="scientific">Kluyvera intermedia</name>
    <name type="common">Enterobacter intermedius</name>
    <dbReference type="NCBI Taxonomy" id="61648"/>
    <lineage>
        <taxon>Bacteria</taxon>
        <taxon>Pseudomonadati</taxon>
        <taxon>Pseudomonadota</taxon>
        <taxon>Gammaproteobacteria</taxon>
        <taxon>Enterobacterales</taxon>
        <taxon>Enterobacteriaceae</taxon>
        <taxon>Kluyvera</taxon>
    </lineage>
</organism>
<sequence length="326" mass="35876">MKKYRLSDERRAFSYQINGEKQKVSLRQIIALRDFGDVTAGTVGGWVDEDTALSQEGNCWIYDVNSMVFANSHVRDDARLTQPCLVCHDVEISGNSWVDAAEISHGAVLRDNVTVQTSTVRGACHLFGHARILHGCEIIAAQGLTPDNQQILQIYDRATVTHSRVVHQAQIYGDAIVKFAFIEHRAEVFDFALLEGNEQNDVWVCDCAKVYGKARIVAGHEEDAIPTLRYSAQVAENATIEGNCVLKHHVLVGGNAHLLGGPILLDEKVVIQGNARIRGNVLIEHHIEITDDAVVEAPEGDSILLRGQKVINGTQYITRTPLAGLL</sequence>
<dbReference type="InterPro" id="IPR040831">
    <property type="entry name" value="B_solenoid_ydck_rpt"/>
</dbReference>
<evidence type="ECO:0000256" key="1">
    <source>
        <dbReference type="ARBA" id="ARBA00022679"/>
    </source>
</evidence>
<dbReference type="GO" id="GO:0016746">
    <property type="term" value="F:acyltransferase activity"/>
    <property type="evidence" value="ECO:0007669"/>
    <property type="project" value="UniProtKB-KW"/>
</dbReference>
<protein>
    <submittedName>
        <fullName evidence="3">Uncharacterized protein</fullName>
    </submittedName>
</protein>
<dbReference type="GO" id="GO:0016779">
    <property type="term" value="F:nucleotidyltransferase activity"/>
    <property type="evidence" value="ECO:0007669"/>
    <property type="project" value="UniProtKB-ARBA"/>
</dbReference>
<name>A0A9P3TCK2_KLUIN</name>
<dbReference type="InterPro" id="IPR048014">
    <property type="entry name" value="YdcK-like"/>
</dbReference>
<evidence type="ECO:0000313" key="3">
    <source>
        <dbReference type="EMBL" id="HAT3584804.1"/>
    </source>
</evidence>
<gene>
    <name evidence="3" type="ORF">I8531_005210</name>
</gene>
<dbReference type="CDD" id="cd00208">
    <property type="entry name" value="LbetaH"/>
    <property type="match status" value="1"/>
</dbReference>
<dbReference type="InterPro" id="IPR050065">
    <property type="entry name" value="GlmU-like"/>
</dbReference>
<accession>A0A9P3TCK2</accession>
<dbReference type="Pfam" id="PF18836">
    <property type="entry name" value="B_solenoid_ydck"/>
    <property type="match status" value="2"/>
</dbReference>
<dbReference type="PANTHER" id="PTHR43584:SF2">
    <property type="entry name" value="NUCLEOSIDE-DIPHOSPHATE-SUGAR PYROPHOSPHORYLASES"/>
    <property type="match status" value="1"/>
</dbReference>
<dbReference type="RefSeq" id="WP_047370413.1">
    <property type="nucleotide sequence ID" value="NZ_CABMNU010000005.1"/>
</dbReference>
<dbReference type="SUPFAM" id="SSF51161">
    <property type="entry name" value="Trimeric LpxA-like enzymes"/>
    <property type="match status" value="1"/>
</dbReference>
<dbReference type="PANTHER" id="PTHR43584">
    <property type="entry name" value="NUCLEOTIDYL TRANSFERASE"/>
    <property type="match status" value="1"/>
</dbReference>
<reference evidence="3" key="2">
    <citation type="submission" date="2020-10" db="EMBL/GenBank/DDBJ databases">
        <authorList>
            <consortium name="NCBI Pathogen Detection Project"/>
        </authorList>
    </citation>
    <scope>NUCLEOTIDE SEQUENCE</scope>
    <source>
        <strain evidence="3">CAVp300</strain>
    </source>
</reference>
<keyword evidence="1" id="KW-0808">Transferase</keyword>
<dbReference type="Gene3D" id="2.160.10.10">
    <property type="entry name" value="Hexapeptide repeat proteins"/>
    <property type="match status" value="2"/>
</dbReference>
<dbReference type="EMBL" id="DACSUM010000073">
    <property type="protein sequence ID" value="HAT3584804.1"/>
    <property type="molecule type" value="Genomic_DNA"/>
</dbReference>